<dbReference type="InterPro" id="IPR034091">
    <property type="entry name" value="BTBD9_BACK-like_dom"/>
</dbReference>
<feature type="region of interest" description="Disordered" evidence="2">
    <location>
        <begin position="582"/>
        <end position="623"/>
    </location>
</feature>
<dbReference type="Gene3D" id="2.60.120.260">
    <property type="entry name" value="Galactose-binding domain-like"/>
    <property type="match status" value="2"/>
</dbReference>
<dbReference type="Gene3D" id="1.25.40.420">
    <property type="match status" value="1"/>
</dbReference>
<dbReference type="CDD" id="cd18287">
    <property type="entry name" value="BTB_POZ_BTBD9"/>
    <property type="match status" value="1"/>
</dbReference>
<dbReference type="Pfam" id="PF00754">
    <property type="entry name" value="F5_F8_type_C"/>
    <property type="match status" value="1"/>
</dbReference>
<evidence type="ECO:0000313" key="4">
    <source>
        <dbReference type="EMBL" id="JAI22415.1"/>
    </source>
</evidence>
<dbReference type="InterPro" id="IPR011333">
    <property type="entry name" value="SKP1/BTB/POZ_sf"/>
</dbReference>
<dbReference type="SMART" id="SM00875">
    <property type="entry name" value="BACK"/>
    <property type="match status" value="1"/>
</dbReference>
<dbReference type="FunFam" id="3.30.710.10:FF:000042">
    <property type="entry name" value="BTB/POZ domain-containing protein 9"/>
    <property type="match status" value="1"/>
</dbReference>
<dbReference type="CDD" id="cd14822">
    <property type="entry name" value="BACK_BTBD9"/>
    <property type="match status" value="1"/>
</dbReference>
<dbReference type="EMBL" id="GDHF01029899">
    <property type="protein sequence ID" value="JAI22415.1"/>
    <property type="molecule type" value="Transcribed_RNA"/>
</dbReference>
<dbReference type="FunFam" id="1.25.40.420:FF:000005">
    <property type="entry name" value="BTB/POZ domain-containing protein 9"/>
    <property type="match status" value="1"/>
</dbReference>
<dbReference type="InterPro" id="IPR052407">
    <property type="entry name" value="BTB_POZ_domain_cont_9"/>
</dbReference>
<dbReference type="SUPFAM" id="SSF54695">
    <property type="entry name" value="POZ domain"/>
    <property type="match status" value="1"/>
</dbReference>
<dbReference type="EMBL" id="GDHF01002745">
    <property type="protein sequence ID" value="JAI49569.1"/>
    <property type="molecule type" value="Transcribed_RNA"/>
</dbReference>
<dbReference type="PANTHER" id="PTHR46306:SF1">
    <property type="entry name" value="BTB_POZ DOMAIN-CONTAINING PROTEIN 9"/>
    <property type="match status" value="1"/>
</dbReference>
<accession>A0A0K8WEU9</accession>
<dbReference type="Pfam" id="PF00651">
    <property type="entry name" value="BTB"/>
    <property type="match status" value="1"/>
</dbReference>
<feature type="domain" description="BTB" evidence="3">
    <location>
        <begin position="40"/>
        <end position="106"/>
    </location>
</feature>
<reference evidence="5" key="1">
    <citation type="submission" date="2015-06" db="EMBL/GenBank/DDBJ databases">
        <authorList>
            <person name="Hoefler B.C."/>
            <person name="Straight P.D."/>
        </authorList>
    </citation>
    <scope>NUCLEOTIDE SEQUENCE</scope>
</reference>
<dbReference type="GO" id="GO:0008344">
    <property type="term" value="P:adult locomotory behavior"/>
    <property type="evidence" value="ECO:0007669"/>
    <property type="project" value="TreeGrafter"/>
</dbReference>
<protein>
    <recommendedName>
        <fullName evidence="1">BTB/POZ domain-containing protein 9</fullName>
    </recommendedName>
</protein>
<organism evidence="5">
    <name type="scientific">Bactrocera latifrons</name>
    <name type="common">Malaysian fruit fly</name>
    <name type="synonym">Chaetodacus latifrons</name>
    <dbReference type="NCBI Taxonomy" id="174628"/>
    <lineage>
        <taxon>Eukaryota</taxon>
        <taxon>Metazoa</taxon>
        <taxon>Ecdysozoa</taxon>
        <taxon>Arthropoda</taxon>
        <taxon>Hexapoda</taxon>
        <taxon>Insecta</taxon>
        <taxon>Pterygota</taxon>
        <taxon>Neoptera</taxon>
        <taxon>Endopterygota</taxon>
        <taxon>Diptera</taxon>
        <taxon>Brachycera</taxon>
        <taxon>Muscomorpha</taxon>
        <taxon>Tephritoidea</taxon>
        <taxon>Tephritidae</taxon>
        <taxon>Bactrocera</taxon>
        <taxon>Bactrocera</taxon>
    </lineage>
</organism>
<gene>
    <name evidence="5" type="primary">BTBD9_4</name>
    <name evidence="4" type="synonym">BTBD9_1</name>
    <name evidence="5" type="ORF">c0_g2_i1</name>
    <name evidence="4" type="ORF">c0_g2_i2</name>
</gene>
<dbReference type="SMART" id="SM00225">
    <property type="entry name" value="BTB"/>
    <property type="match status" value="1"/>
</dbReference>
<dbReference type="Pfam" id="PF07707">
    <property type="entry name" value="BACK"/>
    <property type="match status" value="1"/>
</dbReference>
<dbReference type="InterPro" id="IPR011705">
    <property type="entry name" value="BACK"/>
</dbReference>
<dbReference type="OrthoDB" id="9997739at2759"/>
<dbReference type="SUPFAM" id="SSF49785">
    <property type="entry name" value="Galactose-binding domain-like"/>
    <property type="match status" value="2"/>
</dbReference>
<dbReference type="PANTHER" id="PTHR46306">
    <property type="entry name" value="BTB/POZ DOMAIN-CONTAINING PROTEIN 9"/>
    <property type="match status" value="1"/>
</dbReference>
<sequence>MSSQSQYKLLSLTKTRSDDVKLTERFSEQMAQLCMNDDYSDVTFIVENQRLPAHRVILAARSEYFRALLFGGLCESRQSEIEMQIPVEAFKALLKYIYSGHMPLAQMDEDNILDTLGLANQYGFSELEHAISQYLRQYLALNNVCAILDAARLYNLDKLTEVCLTFMDRNAALLLKHESFKALSMESLKEVLRRDSFFAPEVDIFLAVWEWCKNHTNINIDSVVSYVRLPLMKLEDLLQTVRPSGILDADKLLDAIQEQTTSKYLPYRAALWPEENVATAKFHSRTILGECRAALLDGDFISYDMEKGYTRHCIGDNIEGGITVELGTICIINHIKLLLWDRDNRSYSYYIEVSANSTNWDRVIDYSQYYCRSWQFLYFSARPVRYIKLVGTHNTVNKVFHVVGLEAMYTASLPKVINGIVAPTANVARTDVSAIVVDGVSRTRNALLNGDYVNYDWDSGYTCHQLGSGEIVVRLGQPYIIGSMRLLLWDCDDRTYSFYIETSVNQKDWHMIVDKRNEQVRSWQNFSFTPRPIVFIRIVGTRNTANEIFHCVHLECPSQDPNFLQLEKEKEQELRANSKITDGAAADDDSNDVKANASNAASNDAVCSNQPSNNEPLPDDVLIGLDNISVDGN</sequence>
<dbReference type="AlphaFoldDB" id="A0A0K8WEU9"/>
<feature type="compositionally biased region" description="Low complexity" evidence="2">
    <location>
        <begin position="593"/>
        <end position="609"/>
    </location>
</feature>
<dbReference type="InterPro" id="IPR000210">
    <property type="entry name" value="BTB/POZ_dom"/>
</dbReference>
<evidence type="ECO:0000313" key="5">
    <source>
        <dbReference type="EMBL" id="JAI49569.1"/>
    </source>
</evidence>
<evidence type="ECO:0000256" key="1">
    <source>
        <dbReference type="ARBA" id="ARBA00020216"/>
    </source>
</evidence>
<name>A0A0K8WEU9_BACLA</name>
<dbReference type="FunFam" id="2.60.120.260:FF:000051">
    <property type="entry name" value="BTB/POZ domain-containing protein 9"/>
    <property type="match status" value="1"/>
</dbReference>
<dbReference type="InterPro" id="IPR000421">
    <property type="entry name" value="FA58C"/>
</dbReference>
<dbReference type="PROSITE" id="PS50097">
    <property type="entry name" value="BTB"/>
    <property type="match status" value="1"/>
</dbReference>
<dbReference type="GO" id="GO:0050804">
    <property type="term" value="P:modulation of chemical synaptic transmission"/>
    <property type="evidence" value="ECO:0007669"/>
    <property type="project" value="TreeGrafter"/>
</dbReference>
<dbReference type="GO" id="GO:0048512">
    <property type="term" value="P:circadian behavior"/>
    <property type="evidence" value="ECO:0007669"/>
    <property type="project" value="TreeGrafter"/>
</dbReference>
<dbReference type="Gene3D" id="3.30.710.10">
    <property type="entry name" value="Potassium Channel Kv1.1, Chain A"/>
    <property type="match status" value="1"/>
</dbReference>
<evidence type="ECO:0000256" key="2">
    <source>
        <dbReference type="SAM" id="MobiDB-lite"/>
    </source>
</evidence>
<proteinExistence type="predicted"/>
<dbReference type="InterPro" id="IPR008979">
    <property type="entry name" value="Galactose-bd-like_sf"/>
</dbReference>
<dbReference type="GO" id="GO:0005737">
    <property type="term" value="C:cytoplasm"/>
    <property type="evidence" value="ECO:0007669"/>
    <property type="project" value="TreeGrafter"/>
</dbReference>
<evidence type="ECO:0000259" key="3">
    <source>
        <dbReference type="PROSITE" id="PS50097"/>
    </source>
</evidence>
<dbReference type="CTD" id="114781"/>
<dbReference type="GeneID" id="108971629"/>